<keyword evidence="3" id="KW-0548">Nucleotidyltransferase</keyword>
<evidence type="ECO:0000256" key="4">
    <source>
        <dbReference type="ARBA" id="ARBA00022723"/>
    </source>
</evidence>
<feature type="domain" description="Polymerase beta nucleotidyltransferase" evidence="8">
    <location>
        <begin position="10"/>
        <end position="101"/>
    </location>
</feature>
<dbReference type="RefSeq" id="WP_092441037.1">
    <property type="nucleotide sequence ID" value="NZ_FMYP01000129.1"/>
</dbReference>
<sequence length="103" mass="12576">MKLIDSNRDKLFELCEKHKVEELYFFGSVLTDNFKESSDIDILIQFYQVDLMEYFDNYMDFKESLELLFKRPVDLVENQAIRNPIFRQVVDREKQLFYERKSS</sequence>
<evidence type="ECO:0000256" key="1">
    <source>
        <dbReference type="ARBA" id="ARBA00001946"/>
    </source>
</evidence>
<evidence type="ECO:0000313" key="9">
    <source>
        <dbReference type="EMBL" id="SDD30839.1"/>
    </source>
</evidence>
<proteinExistence type="predicted"/>
<evidence type="ECO:0000256" key="3">
    <source>
        <dbReference type="ARBA" id="ARBA00022695"/>
    </source>
</evidence>
<comment type="cofactor">
    <cofactor evidence="1">
        <name>Mg(2+)</name>
        <dbReference type="ChEBI" id="CHEBI:18420"/>
    </cofactor>
</comment>
<dbReference type="AlphaFoldDB" id="A0A1G6TP77"/>
<organism evidence="9 10">
    <name type="scientific">Williamwhitmania taraxaci</name>
    <dbReference type="NCBI Taxonomy" id="1640674"/>
    <lineage>
        <taxon>Bacteria</taxon>
        <taxon>Pseudomonadati</taxon>
        <taxon>Bacteroidota</taxon>
        <taxon>Bacteroidia</taxon>
        <taxon>Bacteroidales</taxon>
        <taxon>Williamwhitmaniaceae</taxon>
        <taxon>Williamwhitmania</taxon>
    </lineage>
</organism>
<dbReference type="GO" id="GO:0046872">
    <property type="term" value="F:metal ion binding"/>
    <property type="evidence" value="ECO:0007669"/>
    <property type="project" value="UniProtKB-KW"/>
</dbReference>
<keyword evidence="7" id="KW-0460">Magnesium</keyword>
<dbReference type="Proteomes" id="UP000199452">
    <property type="component" value="Unassembled WGS sequence"/>
</dbReference>
<dbReference type="STRING" id="1640674.SAMN05216323_11293"/>
<evidence type="ECO:0000313" key="10">
    <source>
        <dbReference type="Proteomes" id="UP000199452"/>
    </source>
</evidence>
<dbReference type="GO" id="GO:0005524">
    <property type="term" value="F:ATP binding"/>
    <property type="evidence" value="ECO:0007669"/>
    <property type="project" value="UniProtKB-KW"/>
</dbReference>
<dbReference type="PANTHER" id="PTHR33571">
    <property type="entry name" value="SSL8005 PROTEIN"/>
    <property type="match status" value="1"/>
</dbReference>
<gene>
    <name evidence="9" type="ORF">SAMN05216323_11293</name>
</gene>
<dbReference type="CDD" id="cd05403">
    <property type="entry name" value="NT_KNTase_like"/>
    <property type="match status" value="1"/>
</dbReference>
<evidence type="ECO:0000256" key="2">
    <source>
        <dbReference type="ARBA" id="ARBA00022679"/>
    </source>
</evidence>
<keyword evidence="5" id="KW-0547">Nucleotide-binding</keyword>
<keyword evidence="4" id="KW-0479">Metal-binding</keyword>
<evidence type="ECO:0000259" key="8">
    <source>
        <dbReference type="Pfam" id="PF18765"/>
    </source>
</evidence>
<dbReference type="PANTHER" id="PTHR33571:SF12">
    <property type="entry name" value="BSL3053 PROTEIN"/>
    <property type="match status" value="1"/>
</dbReference>
<dbReference type="OrthoDB" id="9793933at2"/>
<dbReference type="SUPFAM" id="SSF81301">
    <property type="entry name" value="Nucleotidyltransferase"/>
    <property type="match status" value="1"/>
</dbReference>
<name>A0A1G6TP77_9BACT</name>
<keyword evidence="2" id="KW-0808">Transferase</keyword>
<dbReference type="InterPro" id="IPR043519">
    <property type="entry name" value="NT_sf"/>
</dbReference>
<dbReference type="EMBL" id="FMYP01000129">
    <property type="protein sequence ID" value="SDD30839.1"/>
    <property type="molecule type" value="Genomic_DNA"/>
</dbReference>
<evidence type="ECO:0000256" key="6">
    <source>
        <dbReference type="ARBA" id="ARBA00022840"/>
    </source>
</evidence>
<reference evidence="9 10" key="1">
    <citation type="submission" date="2016-09" db="EMBL/GenBank/DDBJ databases">
        <authorList>
            <person name="Capua I."/>
            <person name="De Benedictis P."/>
            <person name="Joannis T."/>
            <person name="Lombin L.H."/>
            <person name="Cattoli G."/>
        </authorList>
    </citation>
    <scope>NUCLEOTIDE SEQUENCE [LARGE SCALE GENOMIC DNA]</scope>
    <source>
        <strain evidence="9 10">A7P-90m</strain>
    </source>
</reference>
<evidence type="ECO:0000256" key="5">
    <source>
        <dbReference type="ARBA" id="ARBA00022741"/>
    </source>
</evidence>
<evidence type="ECO:0000256" key="7">
    <source>
        <dbReference type="ARBA" id="ARBA00022842"/>
    </source>
</evidence>
<accession>A0A1G6TP77</accession>
<dbReference type="Pfam" id="PF18765">
    <property type="entry name" value="Polbeta"/>
    <property type="match status" value="1"/>
</dbReference>
<keyword evidence="10" id="KW-1185">Reference proteome</keyword>
<protein>
    <recommendedName>
        <fullName evidence="8">Polymerase beta nucleotidyltransferase domain-containing protein</fullName>
    </recommendedName>
</protein>
<dbReference type="GO" id="GO:0016779">
    <property type="term" value="F:nucleotidyltransferase activity"/>
    <property type="evidence" value="ECO:0007669"/>
    <property type="project" value="UniProtKB-KW"/>
</dbReference>
<dbReference type="InterPro" id="IPR041633">
    <property type="entry name" value="Polbeta"/>
</dbReference>
<dbReference type="Gene3D" id="3.30.460.10">
    <property type="entry name" value="Beta Polymerase, domain 2"/>
    <property type="match status" value="1"/>
</dbReference>
<keyword evidence="6" id="KW-0067">ATP-binding</keyword>
<dbReference type="InterPro" id="IPR052038">
    <property type="entry name" value="Type-VII_TA_antitoxin"/>
</dbReference>